<dbReference type="EnsemblPlants" id="KQL12895">
    <property type="protein sequence ID" value="KQL12895"/>
    <property type="gene ID" value="SETIT_025423mg"/>
</dbReference>
<dbReference type="HOGENOM" id="CLU_3360567_0_0_1"/>
<dbReference type="Proteomes" id="UP000004995">
    <property type="component" value="Unassembled WGS sequence"/>
</dbReference>
<sequence>MGEKGRERERNTYTCAAAIYYRKTRANTANSISHLA</sequence>
<organism evidence="1 2">
    <name type="scientific">Setaria italica</name>
    <name type="common">Foxtail millet</name>
    <name type="synonym">Panicum italicum</name>
    <dbReference type="NCBI Taxonomy" id="4555"/>
    <lineage>
        <taxon>Eukaryota</taxon>
        <taxon>Viridiplantae</taxon>
        <taxon>Streptophyta</taxon>
        <taxon>Embryophyta</taxon>
        <taxon>Tracheophyta</taxon>
        <taxon>Spermatophyta</taxon>
        <taxon>Magnoliopsida</taxon>
        <taxon>Liliopsida</taxon>
        <taxon>Poales</taxon>
        <taxon>Poaceae</taxon>
        <taxon>PACMAD clade</taxon>
        <taxon>Panicoideae</taxon>
        <taxon>Panicodae</taxon>
        <taxon>Paniceae</taxon>
        <taxon>Cenchrinae</taxon>
        <taxon>Setaria</taxon>
    </lineage>
</organism>
<protein>
    <submittedName>
        <fullName evidence="1">Uncharacterized protein</fullName>
    </submittedName>
</protein>
<dbReference type="AlphaFoldDB" id="K3ZFS1"/>
<name>K3ZFS1_SETIT</name>
<evidence type="ECO:0000313" key="1">
    <source>
        <dbReference type="EnsemblPlants" id="KQL12895"/>
    </source>
</evidence>
<reference evidence="2" key="1">
    <citation type="journal article" date="2012" name="Nat. Biotechnol.">
        <title>Reference genome sequence of the model plant Setaria.</title>
        <authorList>
            <person name="Bennetzen J.L."/>
            <person name="Schmutz J."/>
            <person name="Wang H."/>
            <person name="Percifield R."/>
            <person name="Hawkins J."/>
            <person name="Pontaroli A.C."/>
            <person name="Estep M."/>
            <person name="Feng L."/>
            <person name="Vaughn J.N."/>
            <person name="Grimwood J."/>
            <person name="Jenkins J."/>
            <person name="Barry K."/>
            <person name="Lindquist E."/>
            <person name="Hellsten U."/>
            <person name="Deshpande S."/>
            <person name="Wang X."/>
            <person name="Wu X."/>
            <person name="Mitros T."/>
            <person name="Triplett J."/>
            <person name="Yang X."/>
            <person name="Ye C.Y."/>
            <person name="Mauro-Herrera M."/>
            <person name="Wang L."/>
            <person name="Li P."/>
            <person name="Sharma M."/>
            <person name="Sharma R."/>
            <person name="Ronald P.C."/>
            <person name="Panaud O."/>
            <person name="Kellogg E.A."/>
            <person name="Brutnell T.P."/>
            <person name="Doust A.N."/>
            <person name="Tuskan G.A."/>
            <person name="Rokhsar D."/>
            <person name="Devos K.M."/>
        </authorList>
    </citation>
    <scope>NUCLEOTIDE SEQUENCE [LARGE SCALE GENOMIC DNA]</scope>
    <source>
        <strain evidence="2">cv. Yugu1</strain>
    </source>
</reference>
<dbReference type="Gramene" id="KQL12895">
    <property type="protein sequence ID" value="KQL12895"/>
    <property type="gene ID" value="SETIT_025423mg"/>
</dbReference>
<reference evidence="1" key="2">
    <citation type="submission" date="2018-08" db="UniProtKB">
        <authorList>
            <consortium name="EnsemblPlants"/>
        </authorList>
    </citation>
    <scope>IDENTIFICATION</scope>
    <source>
        <strain evidence="1">Yugu1</strain>
    </source>
</reference>
<accession>K3ZFS1</accession>
<proteinExistence type="predicted"/>
<dbReference type="EMBL" id="AGNK02001406">
    <property type="status" value="NOT_ANNOTATED_CDS"/>
    <property type="molecule type" value="Genomic_DNA"/>
</dbReference>
<dbReference type="InParanoid" id="K3ZFS1"/>
<keyword evidence="2" id="KW-1185">Reference proteome</keyword>
<evidence type="ECO:0000313" key="2">
    <source>
        <dbReference type="Proteomes" id="UP000004995"/>
    </source>
</evidence>